<dbReference type="KEGG" id="psac:PSM36_3041"/>
<dbReference type="InterPro" id="IPR052025">
    <property type="entry name" value="Xyloglucanase_GH74"/>
</dbReference>
<dbReference type="STRING" id="1642647.PSM36_3041"/>
<dbReference type="PANTHER" id="PTHR43739:SF5">
    <property type="entry name" value="EXO-ALPHA-SIALIDASE"/>
    <property type="match status" value="1"/>
</dbReference>
<reference evidence="1 2" key="1">
    <citation type="submission" date="2016-08" db="EMBL/GenBank/DDBJ databases">
        <authorList>
            <person name="Seilhamer J.J."/>
        </authorList>
    </citation>
    <scope>NUCLEOTIDE SEQUENCE [LARGE SCALE GENOMIC DNA]</scope>
    <source>
        <strain evidence="1">M3/6</strain>
    </source>
</reference>
<dbReference type="InterPro" id="IPR015943">
    <property type="entry name" value="WD40/YVTN_repeat-like_dom_sf"/>
</dbReference>
<keyword evidence="2" id="KW-1185">Reference proteome</keyword>
<dbReference type="SUPFAM" id="SSF110296">
    <property type="entry name" value="Oligoxyloglucan reducing end-specific cellobiohydrolase"/>
    <property type="match status" value="1"/>
</dbReference>
<dbReference type="PANTHER" id="PTHR43739">
    <property type="entry name" value="XYLOGLUCANASE (EUROFUNG)"/>
    <property type="match status" value="1"/>
</dbReference>
<dbReference type="Proteomes" id="UP000187464">
    <property type="component" value="Chromosome I"/>
</dbReference>
<sequence>MKLNFPIVLTSFLALIFFTTNCKNKPHQHSGFYDSTEWKVVGPGGGGGVFSPTISPFNDDFVITHCDMTGIYISCDGGKNWSMKNLWNVPVDFEFDPTDQNTLYVATRGFRYSEDRGSGLSLLYRSSNKGESWEIIYPDVGKAKEGLERLQSYDYLPSDIIDNAINGTIDKVVVDPSDNNRIYLGLAPLEVYISQSNSSQNRDSTFIVISDNRGESWELLSTLPGKRIKAIFPIRKREMKDMILVFTNNGGFHVNKITGEVKQLKLPIDNLIIVEGGKGKEGSLIYIQSAFINENGKFSGGMFISSDQGDTWEQINTGITKSIADGTVPIFREGLAVCETQPKIAYISFTSSEKNRNGEIEQIYNIYKTINSGKEWEPVLKASTSGGYITNNFEGSWMEESFDPGWGGAALNLGVAPKNPDICFAGDNGRAYKTIDGGKNWKQTYSHNQPDGSYSSGGLNVTTCYGVHFDPFDSEHYFICYTDIGLFHTYNRGESWFHSLTNIPHSWQNTCYDLKFDPEIKDKVWSVWGNAHDLPREKMFSLRGFDHYSGGIALSIDGGKTWSKSNNGMPENSVCTSILIDPSTPANKRTLYVTVFDKGVYKSINDGQNWIEVNNGLKDNLYAWQIRRNTNGILYLLCCRGKSRGEQIDGVLYYSEDDAATWKSLALPEGVNGPHDLLIDQNNEQIMYLSCWPRKTTNGDKNGGIYKTIDGGLNWYQIFDERVRVNSAATGYENSDIIFINTFQDAAYRSDDAGENWLRLNGYRFKWGQKPIPDPNNSRMLFLTTFGGSVFYGPAEGTENTFEGIVNMPEDWW</sequence>
<dbReference type="InterPro" id="IPR036278">
    <property type="entry name" value="Sialidase_sf"/>
</dbReference>
<dbReference type="GO" id="GO:0010411">
    <property type="term" value="P:xyloglucan metabolic process"/>
    <property type="evidence" value="ECO:0007669"/>
    <property type="project" value="TreeGrafter"/>
</dbReference>
<gene>
    <name evidence="1" type="ORF">PSM36_3041</name>
</gene>
<dbReference type="AlphaFoldDB" id="A0A1R3T3Q4"/>
<organism evidence="1 2">
    <name type="scientific">Proteiniphilum saccharofermentans</name>
    <dbReference type="NCBI Taxonomy" id="1642647"/>
    <lineage>
        <taxon>Bacteria</taxon>
        <taxon>Pseudomonadati</taxon>
        <taxon>Bacteroidota</taxon>
        <taxon>Bacteroidia</taxon>
        <taxon>Bacteroidales</taxon>
        <taxon>Dysgonomonadaceae</taxon>
        <taxon>Proteiniphilum</taxon>
    </lineage>
</organism>
<dbReference type="EMBL" id="LT605205">
    <property type="protein sequence ID" value="SCD21830.1"/>
    <property type="molecule type" value="Genomic_DNA"/>
</dbReference>
<accession>A0A1R3T3Q4</accession>
<dbReference type="SUPFAM" id="SSF50939">
    <property type="entry name" value="Sialidases"/>
    <property type="match status" value="2"/>
</dbReference>
<dbReference type="RefSeq" id="WP_076931588.1">
    <property type="nucleotide sequence ID" value="NZ_LT605205.1"/>
</dbReference>
<proteinExistence type="predicted"/>
<evidence type="ECO:0000313" key="2">
    <source>
        <dbReference type="Proteomes" id="UP000187464"/>
    </source>
</evidence>
<protein>
    <recommendedName>
        <fullName evidence="3">Sortilin N-terminal domain-containing protein</fullName>
    </recommendedName>
</protein>
<evidence type="ECO:0008006" key="3">
    <source>
        <dbReference type="Google" id="ProtNLM"/>
    </source>
</evidence>
<evidence type="ECO:0000313" key="1">
    <source>
        <dbReference type="EMBL" id="SCD21830.1"/>
    </source>
</evidence>
<name>A0A1R3T3Q4_9BACT</name>
<dbReference type="Gene3D" id="2.130.10.10">
    <property type="entry name" value="YVTN repeat-like/Quinoprotein amine dehydrogenase"/>
    <property type="match status" value="5"/>
</dbReference>